<accession>A0A3G4V8I6</accession>
<dbReference type="Proteomes" id="UP000279760">
    <property type="component" value="Chromosome 1"/>
</dbReference>
<dbReference type="RefSeq" id="WP_124940311.1">
    <property type="nucleotide sequence ID" value="NZ_CP033577.1"/>
</dbReference>
<reference evidence="1 2" key="1">
    <citation type="submission" date="2018-11" db="EMBL/GenBank/DDBJ databases">
        <title>Complete Genome Sequence of Vbrio mediterranei 117-T6: a Potential Pathogen Bacteria Isolated from the Conchocelis of Pyropia.</title>
        <authorList>
            <person name="Liu Q."/>
        </authorList>
    </citation>
    <scope>NUCLEOTIDE SEQUENCE [LARGE SCALE GENOMIC DNA]</scope>
    <source>
        <strain evidence="1 2">117-T6</strain>
    </source>
</reference>
<dbReference type="EMBL" id="CP033577">
    <property type="protein sequence ID" value="AYV21097.1"/>
    <property type="molecule type" value="Genomic_DNA"/>
</dbReference>
<gene>
    <name evidence="1" type="ORF">ECB94_07225</name>
</gene>
<dbReference type="Pfam" id="PF06892">
    <property type="entry name" value="Phage_CP76"/>
    <property type="match status" value="1"/>
</dbReference>
<proteinExistence type="predicted"/>
<protein>
    <submittedName>
        <fullName evidence="1">Transcriptional regulator</fullName>
    </submittedName>
</protein>
<name>A0A3G4V8I6_9VIBR</name>
<sequence length="182" mass="19851">MSANSSMCSYVDTAQHKFDEACVAFADKHNMCHLADEIGIERNVMRNMLNPEQPRVLKVPVLFAISKATGDYSILSALLRDLDIAAAHIPVDASDYDQETFLKRVLENSECAGDFSRMALEHAGDQILPRSTRSKIINQAQKGISNLVLLINDLENRTGSAQPFFAMGVDLIANGAALPGLS</sequence>
<evidence type="ECO:0000313" key="1">
    <source>
        <dbReference type="EMBL" id="AYV21097.1"/>
    </source>
</evidence>
<organism evidence="1 2">
    <name type="scientific">Vibrio mediterranei</name>
    <dbReference type="NCBI Taxonomy" id="689"/>
    <lineage>
        <taxon>Bacteria</taxon>
        <taxon>Pseudomonadati</taxon>
        <taxon>Pseudomonadota</taxon>
        <taxon>Gammaproteobacteria</taxon>
        <taxon>Vibrionales</taxon>
        <taxon>Vibrionaceae</taxon>
        <taxon>Vibrio</taxon>
    </lineage>
</organism>
<dbReference type="AlphaFoldDB" id="A0A3G4V8I6"/>
<evidence type="ECO:0000313" key="2">
    <source>
        <dbReference type="Proteomes" id="UP000279760"/>
    </source>
</evidence>
<dbReference type="InterPro" id="IPR009679">
    <property type="entry name" value="Phage_186_CII-like"/>
</dbReference>
<dbReference type="GO" id="GO:0003677">
    <property type="term" value="F:DNA binding"/>
    <property type="evidence" value="ECO:0007669"/>
    <property type="project" value="InterPro"/>
</dbReference>